<evidence type="ECO:0000256" key="8">
    <source>
        <dbReference type="SAM" id="Phobius"/>
    </source>
</evidence>
<feature type="compositionally biased region" description="Low complexity" evidence="7">
    <location>
        <begin position="21"/>
        <end position="39"/>
    </location>
</feature>
<name>A0AAN8Y815_SOLBU</name>
<dbReference type="Proteomes" id="UP001371456">
    <property type="component" value="Unassembled WGS sequence"/>
</dbReference>
<evidence type="ECO:0000313" key="11">
    <source>
        <dbReference type="Proteomes" id="UP001371456"/>
    </source>
</evidence>
<dbReference type="InterPro" id="IPR041885">
    <property type="entry name" value="MAN1_winged_helix_dom"/>
</dbReference>
<feature type="compositionally biased region" description="Low complexity" evidence="7">
    <location>
        <begin position="1"/>
        <end position="14"/>
    </location>
</feature>
<protein>
    <recommendedName>
        <fullName evidence="9">Man1/Src1-like C-terminal domain-containing protein</fullName>
    </recommendedName>
</protein>
<keyword evidence="2" id="KW-0597">Phosphoprotein</keyword>
<evidence type="ECO:0000256" key="1">
    <source>
        <dbReference type="ARBA" id="ARBA00004540"/>
    </source>
</evidence>
<evidence type="ECO:0000256" key="7">
    <source>
        <dbReference type="SAM" id="MobiDB-lite"/>
    </source>
</evidence>
<organism evidence="10 11">
    <name type="scientific">Solanum bulbocastanum</name>
    <name type="common">Wild potato</name>
    <dbReference type="NCBI Taxonomy" id="147425"/>
    <lineage>
        <taxon>Eukaryota</taxon>
        <taxon>Viridiplantae</taxon>
        <taxon>Streptophyta</taxon>
        <taxon>Embryophyta</taxon>
        <taxon>Tracheophyta</taxon>
        <taxon>Spermatophyta</taxon>
        <taxon>Magnoliopsida</taxon>
        <taxon>eudicotyledons</taxon>
        <taxon>Gunneridae</taxon>
        <taxon>Pentapetalae</taxon>
        <taxon>asterids</taxon>
        <taxon>lamiids</taxon>
        <taxon>Solanales</taxon>
        <taxon>Solanaceae</taxon>
        <taxon>Solanoideae</taxon>
        <taxon>Solaneae</taxon>
        <taxon>Solanum</taxon>
    </lineage>
</organism>
<evidence type="ECO:0000256" key="4">
    <source>
        <dbReference type="ARBA" id="ARBA00022989"/>
    </source>
</evidence>
<comment type="subcellular location">
    <subcellularLocation>
        <location evidence="1">Nucleus inner membrane</location>
    </subcellularLocation>
</comment>
<feature type="transmembrane region" description="Helical" evidence="8">
    <location>
        <begin position="57"/>
        <end position="78"/>
    </location>
</feature>
<dbReference type="EMBL" id="JBANQN010000008">
    <property type="protein sequence ID" value="KAK6782979.1"/>
    <property type="molecule type" value="Genomic_DNA"/>
</dbReference>
<feature type="region of interest" description="Disordered" evidence="7">
    <location>
        <begin position="1"/>
        <end position="44"/>
    </location>
</feature>
<accession>A0AAN8Y815</accession>
<keyword evidence="11" id="KW-1185">Reference proteome</keyword>
<feature type="domain" description="Man1/Src1-like C-terminal" evidence="9">
    <location>
        <begin position="226"/>
        <end position="331"/>
    </location>
</feature>
<comment type="caution">
    <text evidence="10">The sequence shown here is derived from an EMBL/GenBank/DDBJ whole genome shotgun (WGS) entry which is preliminary data.</text>
</comment>
<proteinExistence type="predicted"/>
<sequence>MASSPRTRRSSQSPNPKPTKNKTSSSSSSRPSTSSRSNPLQPSSNLFPSSKSEFSRFIAVVVVASAVAFSCNYVFTYLNSQPKPFCDSNSDFDDSLSDLCEPCPLNGVCHEGKLECAHSYRRLGNLCVEDSNINEAAKKLSKLVEGLLCEEHAQYSCTGTGTVWVQGNQLWEKVNESKIMDEYGLSEAVYAHAMKRAMEALRKVLETRLNDHGIEELKCPPFLLVHWYSTLLGCVFTLLKFCRRYYLSVKAEQIYNEACDVLEEKAVSARSMTGEHEPWVVASLLRDHLLSPKERKDPMLWKKVEQLVQEDSRLERYPKMVKGECKVVWEWQVEGSLSSSGKRKKAKEIRLASGQHTDLSTQQRNWPWKAKEPVKC</sequence>
<feature type="compositionally biased region" description="Polar residues" evidence="7">
    <location>
        <begin position="354"/>
        <end position="365"/>
    </location>
</feature>
<dbReference type="Pfam" id="PF09402">
    <property type="entry name" value="MSC"/>
    <property type="match status" value="1"/>
</dbReference>
<keyword evidence="4 8" id="KW-1133">Transmembrane helix</keyword>
<dbReference type="GO" id="GO:0034399">
    <property type="term" value="C:nuclear periphery"/>
    <property type="evidence" value="ECO:0007669"/>
    <property type="project" value="TreeGrafter"/>
</dbReference>
<keyword evidence="3 8" id="KW-0812">Transmembrane</keyword>
<dbReference type="AlphaFoldDB" id="A0AAN8Y815"/>
<feature type="region of interest" description="Disordered" evidence="7">
    <location>
        <begin position="339"/>
        <end position="376"/>
    </location>
</feature>
<dbReference type="PANTHER" id="PTHR47808">
    <property type="entry name" value="INNER NUCLEAR MEMBRANE PROTEIN HEH2-RELATED"/>
    <property type="match status" value="1"/>
</dbReference>
<dbReference type="GO" id="GO:0003682">
    <property type="term" value="F:chromatin binding"/>
    <property type="evidence" value="ECO:0007669"/>
    <property type="project" value="InterPro"/>
</dbReference>
<reference evidence="10 11" key="1">
    <citation type="submission" date="2024-02" db="EMBL/GenBank/DDBJ databases">
        <title>de novo genome assembly of Solanum bulbocastanum strain 11H21.</title>
        <authorList>
            <person name="Hosaka A.J."/>
        </authorList>
    </citation>
    <scope>NUCLEOTIDE SEQUENCE [LARGE SCALE GENOMIC DNA]</scope>
    <source>
        <tissue evidence="10">Young leaves</tissue>
    </source>
</reference>
<keyword evidence="5 8" id="KW-0472">Membrane</keyword>
<evidence type="ECO:0000313" key="10">
    <source>
        <dbReference type="EMBL" id="KAK6782979.1"/>
    </source>
</evidence>
<evidence type="ECO:0000256" key="5">
    <source>
        <dbReference type="ARBA" id="ARBA00023136"/>
    </source>
</evidence>
<dbReference type="InterPro" id="IPR044780">
    <property type="entry name" value="Heh2/Src1"/>
</dbReference>
<dbReference type="PANTHER" id="PTHR47808:SF2">
    <property type="entry name" value="LEM DOMAIN-CONTAINING PROTEIN 2"/>
    <property type="match status" value="1"/>
</dbReference>
<keyword evidence="6" id="KW-0539">Nucleus</keyword>
<dbReference type="GO" id="GO:0005637">
    <property type="term" value="C:nuclear inner membrane"/>
    <property type="evidence" value="ECO:0007669"/>
    <property type="project" value="UniProtKB-SubCell"/>
</dbReference>
<dbReference type="GO" id="GO:0071763">
    <property type="term" value="P:nuclear membrane organization"/>
    <property type="evidence" value="ECO:0007669"/>
    <property type="project" value="TreeGrafter"/>
</dbReference>
<dbReference type="GO" id="GO:0005783">
    <property type="term" value="C:endoplasmic reticulum"/>
    <property type="evidence" value="ECO:0007669"/>
    <property type="project" value="TreeGrafter"/>
</dbReference>
<evidence type="ECO:0000256" key="6">
    <source>
        <dbReference type="ARBA" id="ARBA00023242"/>
    </source>
</evidence>
<evidence type="ECO:0000259" key="9">
    <source>
        <dbReference type="Pfam" id="PF09402"/>
    </source>
</evidence>
<evidence type="ECO:0000256" key="2">
    <source>
        <dbReference type="ARBA" id="ARBA00022553"/>
    </source>
</evidence>
<dbReference type="Gene3D" id="1.10.10.1180">
    <property type="entry name" value="MAN1, winged-helix domain"/>
    <property type="match status" value="1"/>
</dbReference>
<dbReference type="InterPro" id="IPR018996">
    <property type="entry name" value="Man1/Src1-like_C"/>
</dbReference>
<gene>
    <name evidence="10" type="ORF">RDI58_020775</name>
</gene>
<evidence type="ECO:0000256" key="3">
    <source>
        <dbReference type="ARBA" id="ARBA00022692"/>
    </source>
</evidence>